<dbReference type="InterPro" id="IPR002813">
    <property type="entry name" value="Arg_biosynth_ArgJ"/>
</dbReference>
<reference evidence="11 14" key="2">
    <citation type="submission" date="2018-02" db="EMBL/GenBank/DDBJ databases">
        <authorList>
            <person name="Rodrigo-Torres L."/>
            <person name="Arahal R. D."/>
            <person name="Lucena T."/>
        </authorList>
    </citation>
    <scope>NUCLEOTIDE SEQUENCE [LARGE SCALE GENOMIC DNA]</scope>
    <source>
        <strain evidence="11 14">CECT 8486</strain>
    </source>
</reference>
<evidence type="ECO:0000256" key="2">
    <source>
        <dbReference type="ARBA" id="ARBA00011475"/>
    </source>
</evidence>
<dbReference type="NCBIfam" id="NF003802">
    <property type="entry name" value="PRK05388.1"/>
    <property type="match status" value="1"/>
</dbReference>
<dbReference type="SUPFAM" id="SSF56266">
    <property type="entry name" value="DmpA/ArgJ-like"/>
    <property type="match status" value="1"/>
</dbReference>
<proteinExistence type="inferred from homology"/>
<dbReference type="Pfam" id="PF01960">
    <property type="entry name" value="ArgJ"/>
    <property type="match status" value="1"/>
</dbReference>
<comment type="function">
    <text evidence="10">Catalyzes two activities which are involved in the cyclic version of arginine biosynthesis: the synthesis of N-acetylglutamate from glutamate and acetyl-CoA as the acetyl donor, and of ornithine by transacetylation between N(2)-acetylornithine and glutamate.</text>
</comment>
<evidence type="ECO:0000313" key="14">
    <source>
        <dbReference type="Proteomes" id="UP000239237"/>
    </source>
</evidence>
<evidence type="ECO:0000256" key="7">
    <source>
        <dbReference type="ARBA" id="ARBA00023268"/>
    </source>
</evidence>
<comment type="catalytic activity">
    <reaction evidence="9 10">
        <text>N(2)-acetyl-L-ornithine + L-glutamate = N-acetyl-L-glutamate + L-ornithine</text>
        <dbReference type="Rhea" id="RHEA:15349"/>
        <dbReference type="ChEBI" id="CHEBI:29985"/>
        <dbReference type="ChEBI" id="CHEBI:44337"/>
        <dbReference type="ChEBI" id="CHEBI:46911"/>
        <dbReference type="ChEBI" id="CHEBI:57805"/>
        <dbReference type="EC" id="2.3.1.35"/>
    </reaction>
</comment>
<dbReference type="GO" id="GO:0004042">
    <property type="term" value="F:L-glutamate N-acetyltransferase activity"/>
    <property type="evidence" value="ECO:0007669"/>
    <property type="project" value="UniProtKB-UniRule"/>
</dbReference>
<comment type="subunit">
    <text evidence="2 10">Heterotetramer of two alpha and two beta chains.</text>
</comment>
<keyword evidence="14" id="KW-1185">Reference proteome</keyword>
<accession>A0A2N9KG06</accession>
<dbReference type="NCBIfam" id="TIGR00120">
    <property type="entry name" value="ArgJ"/>
    <property type="match status" value="1"/>
</dbReference>
<dbReference type="InterPro" id="IPR042195">
    <property type="entry name" value="ArgJ_beta_C"/>
</dbReference>
<evidence type="ECO:0000256" key="4">
    <source>
        <dbReference type="ARBA" id="ARBA00022605"/>
    </source>
</evidence>
<evidence type="ECO:0000256" key="8">
    <source>
        <dbReference type="ARBA" id="ARBA00023315"/>
    </source>
</evidence>
<dbReference type="Proteomes" id="UP000239237">
    <property type="component" value="Unassembled WGS sequence"/>
</dbReference>
<feature type="binding site" evidence="10">
    <location>
        <position position="277"/>
    </location>
    <ligand>
        <name>substrate</name>
    </ligand>
</feature>
<feature type="site" description="Cleavage; by autolysis" evidence="10">
    <location>
        <begin position="190"/>
        <end position="191"/>
    </location>
</feature>
<dbReference type="GO" id="GO:0004358">
    <property type="term" value="F:L-glutamate N-acetyltransferase activity, acting on acetyl-L-ornithine as donor"/>
    <property type="evidence" value="ECO:0007669"/>
    <property type="project" value="UniProtKB-UniRule"/>
</dbReference>
<evidence type="ECO:0000313" key="12">
    <source>
        <dbReference type="EMBL" id="SPE09756.1"/>
    </source>
</evidence>
<sequence length="404" mass="42726">MTELLNQITTLSTADIAAPIGFHADGQHVGLKHKSKDLGWIYSDVIASVAGVFTTNQVQAAPVQLDKKTIQNGQLQAIIVNSGNANAVTGSIGMAHAESMQEFTAQQLNIDTNLVGVASTGIIGKVLPIDKIINGIKQLKIDGDTNGFAHAIMTTDTKEKSITIQSTIQGKIVTMSGVAKGSGMLHPNMATMLGFITTDINIDAKLLQQALSEDVETSFNQITIDGDTSTNDTVLVMANGLAGHKMIEDHTAEYEQFKNMLHTVTTALSIAIANDGEGATKLIAVAVNHAQSALDARMVAKKIVGSSLVKTAIFGKDPNWGRIIAAIGASNVDLNPNLIDISINQIAVLVNGAPAVFDADAMAEKLEEHDIHIDVDLHAGTESGCAWGSDLTYEYVKINALYTT</sequence>
<dbReference type="EMBL" id="OKQU01000005">
    <property type="protein sequence ID" value="SPE09756.1"/>
    <property type="molecule type" value="Genomic_DNA"/>
</dbReference>
<evidence type="ECO:0000313" key="11">
    <source>
        <dbReference type="EMBL" id="SPD94893.1"/>
    </source>
</evidence>
<organism evidence="12 13">
    <name type="scientific">Leuconostoc suionicum</name>
    <dbReference type="NCBI Taxonomy" id="1511761"/>
    <lineage>
        <taxon>Bacteria</taxon>
        <taxon>Bacillati</taxon>
        <taxon>Bacillota</taxon>
        <taxon>Bacilli</taxon>
        <taxon>Lactobacillales</taxon>
        <taxon>Lactobacillaceae</taxon>
        <taxon>Leuconostoc</taxon>
    </lineage>
</organism>
<feature type="binding site" evidence="10">
    <location>
        <position position="180"/>
    </location>
    <ligand>
        <name>substrate</name>
    </ligand>
</feature>
<dbReference type="GO" id="GO:0006526">
    <property type="term" value="P:L-arginine biosynthetic process"/>
    <property type="evidence" value="ECO:0007669"/>
    <property type="project" value="UniProtKB-UniRule"/>
</dbReference>
<evidence type="ECO:0000256" key="1">
    <source>
        <dbReference type="ARBA" id="ARBA00006774"/>
    </source>
</evidence>
<feature type="binding site" evidence="10">
    <location>
        <position position="404"/>
    </location>
    <ligand>
        <name>substrate</name>
    </ligand>
</feature>
<dbReference type="GO" id="GO:0006592">
    <property type="term" value="P:ornithine biosynthetic process"/>
    <property type="evidence" value="ECO:0007669"/>
    <property type="project" value="TreeGrafter"/>
</dbReference>
<feature type="chain" id="PRO_5023420544" description="Arginine biosynthesis bifunctional protein ArgJ alpha chain" evidence="10">
    <location>
        <begin position="1"/>
        <end position="190"/>
    </location>
</feature>
<feature type="site" description="Involved in the stabilization of negative charge on the oxyanion by the formation of the oxyanion hole" evidence="10">
    <location>
        <position position="120"/>
    </location>
</feature>
<evidence type="ECO:0000256" key="9">
    <source>
        <dbReference type="ARBA" id="ARBA00049439"/>
    </source>
</evidence>
<dbReference type="GeneID" id="99673203"/>
<dbReference type="Proteomes" id="UP000237923">
    <property type="component" value="Unassembled WGS sequence"/>
</dbReference>
<dbReference type="FunFam" id="3.10.20.340:FF:000001">
    <property type="entry name" value="Arginine biosynthesis bifunctional protein ArgJ, chloroplastic"/>
    <property type="match status" value="1"/>
</dbReference>
<protein>
    <recommendedName>
        <fullName evidence="10">Arginine biosynthesis bifunctional protein ArgJ</fullName>
    </recommendedName>
    <domain>
        <recommendedName>
            <fullName evidence="10">Glutamate N-acetyltransferase</fullName>
            <ecNumber evidence="10">2.3.1.35</ecNumber>
        </recommendedName>
        <alternativeName>
            <fullName evidence="10">Ornithine acetyltransferase</fullName>
            <shortName evidence="10">OATase</shortName>
        </alternativeName>
        <alternativeName>
            <fullName evidence="10">Ornithine transacetylase</fullName>
        </alternativeName>
    </domain>
    <domain>
        <recommendedName>
            <fullName evidence="10">Amino-acid acetyltransferase</fullName>
            <ecNumber evidence="10">2.3.1.1</ecNumber>
        </recommendedName>
        <alternativeName>
            <fullName evidence="10">N-acetylglutamate synthase</fullName>
            <shortName evidence="10">AGSase</shortName>
        </alternativeName>
    </domain>
    <component>
        <recommendedName>
            <fullName evidence="10">Arginine biosynthesis bifunctional protein ArgJ alpha chain</fullName>
        </recommendedName>
    </component>
    <component>
        <recommendedName>
            <fullName evidence="10">Arginine biosynthesis bifunctional protein ArgJ beta chain</fullName>
        </recommendedName>
    </component>
</protein>
<dbReference type="EMBL" id="OKQR01000006">
    <property type="protein sequence ID" value="SPD94893.1"/>
    <property type="molecule type" value="Genomic_DNA"/>
</dbReference>
<evidence type="ECO:0000256" key="6">
    <source>
        <dbReference type="ARBA" id="ARBA00022813"/>
    </source>
</evidence>
<comment type="subcellular location">
    <subcellularLocation>
        <location evidence="10">Cytoplasm</location>
    </subcellularLocation>
</comment>
<dbReference type="HAMAP" id="MF_01106">
    <property type="entry name" value="ArgJ"/>
    <property type="match status" value="1"/>
</dbReference>
<comment type="pathway">
    <text evidence="10">Amino-acid biosynthesis; L-arginine biosynthesis; N(2)-acetyl-L-ornithine from L-glutamate: step 1/4.</text>
</comment>
<keyword evidence="7 10" id="KW-0511">Multifunctional enzyme</keyword>
<dbReference type="AlphaFoldDB" id="A0A2N9KG06"/>
<dbReference type="Gene3D" id="3.60.70.12">
    <property type="entry name" value="L-amino peptidase D-ALA esterase/amidase"/>
    <property type="match status" value="1"/>
</dbReference>
<keyword evidence="4 10" id="KW-0028">Amino-acid biosynthesis</keyword>
<dbReference type="EC" id="2.3.1.1" evidence="10"/>
<evidence type="ECO:0000256" key="10">
    <source>
        <dbReference type="HAMAP-Rule" id="MF_01106"/>
    </source>
</evidence>
<keyword evidence="3 10" id="KW-0055">Arginine biosynthesis</keyword>
<dbReference type="EC" id="2.3.1.35" evidence="10"/>
<dbReference type="CDD" id="cd02152">
    <property type="entry name" value="OAT"/>
    <property type="match status" value="1"/>
</dbReference>
<comment type="similarity">
    <text evidence="1 10">Belongs to the ArgJ family.</text>
</comment>
<dbReference type="UniPathway" id="UPA00068">
    <property type="reaction ID" value="UER00106"/>
</dbReference>
<feature type="binding site" evidence="10">
    <location>
        <position position="399"/>
    </location>
    <ligand>
        <name>substrate</name>
    </ligand>
</feature>
<feature type="chain" id="PRO_5023420543" description="Arginine biosynthesis bifunctional protein ArgJ beta chain" evidence="10">
    <location>
        <begin position="191"/>
        <end position="404"/>
    </location>
</feature>
<dbReference type="FunFam" id="3.60.70.12:FF:000001">
    <property type="entry name" value="Arginine biosynthesis bifunctional protein ArgJ, chloroplastic"/>
    <property type="match status" value="1"/>
</dbReference>
<keyword evidence="5 10" id="KW-0808">Transferase</keyword>
<evidence type="ECO:0000313" key="13">
    <source>
        <dbReference type="Proteomes" id="UP000237923"/>
    </source>
</evidence>
<keyword evidence="6 10" id="KW-0068">Autocatalytic cleavage</keyword>
<evidence type="ECO:0000256" key="3">
    <source>
        <dbReference type="ARBA" id="ARBA00022571"/>
    </source>
</evidence>
<dbReference type="GO" id="GO:0005737">
    <property type="term" value="C:cytoplasm"/>
    <property type="evidence" value="ECO:0007669"/>
    <property type="project" value="UniProtKB-SubCell"/>
</dbReference>
<name>A0A2N9KG06_9LACO</name>
<dbReference type="RefSeq" id="WP_072612858.1">
    <property type="nucleotide sequence ID" value="NZ_AP017935.1"/>
</dbReference>
<keyword evidence="8 10" id="KW-0012">Acyltransferase</keyword>
<dbReference type="KEGG" id="lsu:A6B45_00295"/>
<comment type="pathway">
    <text evidence="10">Amino-acid biosynthesis; L-arginine biosynthesis; L-ornithine and N-acetyl-L-glutamate from L-glutamate and N(2)-acetyl-L-ornithine (cyclic): step 1/1.</text>
</comment>
<feature type="binding site" evidence="10">
    <location>
        <position position="191"/>
    </location>
    <ligand>
        <name>substrate</name>
    </ligand>
</feature>
<gene>
    <name evidence="10 12" type="primary">argJ</name>
    <name evidence="11" type="ORF">LES8486_01951</name>
    <name evidence="12" type="ORF">LES9216_01951</name>
</gene>
<reference evidence="12 13" key="1">
    <citation type="submission" date="2018-02" db="EMBL/GenBank/DDBJ databases">
        <authorList>
            <person name="Cohen D.B."/>
            <person name="Kent A.D."/>
        </authorList>
    </citation>
    <scope>NUCLEOTIDE SEQUENCE [LARGE SCALE GENOMIC DNA]</scope>
    <source>
        <strain evidence="12 13">CECT 9216</strain>
    </source>
</reference>
<comment type="catalytic activity">
    <reaction evidence="10">
        <text>L-glutamate + acetyl-CoA = N-acetyl-L-glutamate + CoA + H(+)</text>
        <dbReference type="Rhea" id="RHEA:24292"/>
        <dbReference type="ChEBI" id="CHEBI:15378"/>
        <dbReference type="ChEBI" id="CHEBI:29985"/>
        <dbReference type="ChEBI" id="CHEBI:44337"/>
        <dbReference type="ChEBI" id="CHEBI:57287"/>
        <dbReference type="ChEBI" id="CHEBI:57288"/>
        <dbReference type="EC" id="2.3.1.1"/>
    </reaction>
</comment>
<dbReference type="PANTHER" id="PTHR23100">
    <property type="entry name" value="ARGININE BIOSYNTHESIS BIFUNCTIONAL PROTEIN ARGJ"/>
    <property type="match status" value="1"/>
</dbReference>
<dbReference type="Gene3D" id="3.10.20.340">
    <property type="entry name" value="ArgJ beta chain, C-terminal domain"/>
    <property type="match status" value="1"/>
</dbReference>
<feature type="site" description="Involved in the stabilization of negative charge on the oxyanion by the formation of the oxyanion hole" evidence="10">
    <location>
        <position position="121"/>
    </location>
</feature>
<dbReference type="InterPro" id="IPR016117">
    <property type="entry name" value="ArgJ-like_dom_sf"/>
</dbReference>
<dbReference type="PANTHER" id="PTHR23100:SF0">
    <property type="entry name" value="ARGININE BIOSYNTHESIS BIFUNCTIONAL PROTEIN ARGJ, MITOCHONDRIAL"/>
    <property type="match status" value="1"/>
</dbReference>
<feature type="binding site" evidence="10">
    <location>
        <position position="154"/>
    </location>
    <ligand>
        <name>substrate</name>
    </ligand>
</feature>
<keyword evidence="10" id="KW-0963">Cytoplasm</keyword>
<feature type="active site" description="Nucleophile" evidence="10">
    <location>
        <position position="191"/>
    </location>
</feature>
<evidence type="ECO:0000256" key="5">
    <source>
        <dbReference type="ARBA" id="ARBA00022679"/>
    </source>
</evidence>